<keyword evidence="7" id="KW-1185">Reference proteome</keyword>
<protein>
    <submittedName>
        <fullName evidence="6">Sugar ABC transporter substrate-binding protein</fullName>
    </submittedName>
</protein>
<dbReference type="PANTHER" id="PTHR43649:SF33">
    <property type="entry name" value="POLYGALACTURONAN_RHAMNOGALACTURONAN-BINDING PROTEIN YTCQ"/>
    <property type="match status" value="1"/>
</dbReference>
<comment type="caution">
    <text evidence="6">The sequence shown here is derived from an EMBL/GenBank/DDBJ whole genome shotgun (WGS) entry which is preliminary data.</text>
</comment>
<evidence type="ECO:0000313" key="6">
    <source>
        <dbReference type="EMBL" id="GLI00157.1"/>
    </source>
</evidence>
<name>A0ABQ5R1U3_9ACTN</name>
<keyword evidence="1" id="KW-1003">Cell membrane</keyword>
<dbReference type="PANTHER" id="PTHR43649">
    <property type="entry name" value="ARABINOSE-BINDING PROTEIN-RELATED"/>
    <property type="match status" value="1"/>
</dbReference>
<gene>
    <name evidence="6" type="ORF">Pa4123_54330</name>
</gene>
<accession>A0ABQ5R1U3</accession>
<dbReference type="CDD" id="cd13585">
    <property type="entry name" value="PBP2_TMBP_like"/>
    <property type="match status" value="1"/>
</dbReference>
<sequence>MTIDRARVTRRGFLGLGAAAGIITLTACGSDSDGDSGSSSGGGKLVMTVWGGEPDKTAYQKRIDLLVKKYPDISITLQLIPSETYEQKVQTMIAGGSGPDIMQVAENVNVYSSKNQLSPLDDLAKGAGIDLEQRFGPIGSLYSYKDKVYAVPDRSGAMITYYNKTMFSAANLEAPTAEWTWEQTLAAFKALTIPGKQWGYAGAEWWAAWWGFVYQNGGKIIDDSGKPVANSDQVVEALQWAGDLVNKHGVVPTKKQYADFGADVNGDAAFAQGKIAVSTTGFWAISGLLKSNIDWGIAPFWRGKQQAVTAFGSGLAISRTSKNPNAAIKAIEFLSAPDAQKVIIETGQDVPANIEVQKSDAFLKPTWMTKPVDMDVFGESSAFVYRAPFIPEWNEMQKAFENGLANFWLGKEDARTALNAVQKRLETIVKPAG</sequence>
<evidence type="ECO:0000256" key="3">
    <source>
        <dbReference type="ARBA" id="ARBA00023136"/>
    </source>
</evidence>
<dbReference type="InterPro" id="IPR006059">
    <property type="entry name" value="SBP"/>
</dbReference>
<reference evidence="6" key="1">
    <citation type="submission" date="2022-12" db="EMBL/GenBank/DDBJ databases">
        <title>New Phytohabitans aurantiacus sp. RD004123 nov., an actinomycete isolated from soil.</title>
        <authorList>
            <person name="Triningsih D.W."/>
            <person name="Harunari E."/>
            <person name="Igarashi Y."/>
        </authorList>
    </citation>
    <scope>NUCLEOTIDE SEQUENCE</scope>
    <source>
        <strain evidence="6">RD004123</strain>
    </source>
</reference>
<dbReference type="EMBL" id="BSDI01000030">
    <property type="protein sequence ID" value="GLI00157.1"/>
    <property type="molecule type" value="Genomic_DNA"/>
</dbReference>
<dbReference type="SUPFAM" id="SSF53850">
    <property type="entry name" value="Periplasmic binding protein-like II"/>
    <property type="match status" value="1"/>
</dbReference>
<evidence type="ECO:0000256" key="4">
    <source>
        <dbReference type="ARBA" id="ARBA00023139"/>
    </source>
</evidence>
<dbReference type="InterPro" id="IPR050490">
    <property type="entry name" value="Bact_solute-bd_prot1"/>
</dbReference>
<evidence type="ECO:0000256" key="5">
    <source>
        <dbReference type="ARBA" id="ARBA00023288"/>
    </source>
</evidence>
<dbReference type="Proteomes" id="UP001144280">
    <property type="component" value="Unassembled WGS sequence"/>
</dbReference>
<evidence type="ECO:0000256" key="1">
    <source>
        <dbReference type="ARBA" id="ARBA00022475"/>
    </source>
</evidence>
<organism evidence="6 7">
    <name type="scientific">Phytohabitans aurantiacus</name>
    <dbReference type="NCBI Taxonomy" id="3016789"/>
    <lineage>
        <taxon>Bacteria</taxon>
        <taxon>Bacillati</taxon>
        <taxon>Actinomycetota</taxon>
        <taxon>Actinomycetes</taxon>
        <taxon>Micromonosporales</taxon>
        <taxon>Micromonosporaceae</taxon>
    </lineage>
</organism>
<dbReference type="Pfam" id="PF01547">
    <property type="entry name" value="SBP_bac_1"/>
    <property type="match status" value="1"/>
</dbReference>
<keyword evidence="5" id="KW-0449">Lipoprotein</keyword>
<keyword evidence="2" id="KW-0732">Signal</keyword>
<evidence type="ECO:0000313" key="7">
    <source>
        <dbReference type="Proteomes" id="UP001144280"/>
    </source>
</evidence>
<keyword evidence="4" id="KW-0564">Palmitate</keyword>
<proteinExistence type="predicted"/>
<dbReference type="Gene3D" id="3.40.190.10">
    <property type="entry name" value="Periplasmic binding protein-like II"/>
    <property type="match status" value="1"/>
</dbReference>
<dbReference type="PROSITE" id="PS51257">
    <property type="entry name" value="PROKAR_LIPOPROTEIN"/>
    <property type="match status" value="1"/>
</dbReference>
<evidence type="ECO:0000256" key="2">
    <source>
        <dbReference type="ARBA" id="ARBA00022729"/>
    </source>
</evidence>
<dbReference type="RefSeq" id="WP_281900282.1">
    <property type="nucleotide sequence ID" value="NZ_BSDI01000030.1"/>
</dbReference>
<keyword evidence="3" id="KW-0472">Membrane</keyword>